<sequence>MYTHILGEIIGCRLSREEEDHLKLEVDREIRAMRPTVSPNLCRYFMTHLENAPLLCIIELKIGAAPIGETYMNGSEEVFVVRRRELFGPLIPQEIKELVLAKYREEISSSAGLLSPAKET</sequence>
<dbReference type="Proteomes" id="UP001159427">
    <property type="component" value="Unassembled WGS sequence"/>
</dbReference>
<protein>
    <submittedName>
        <fullName evidence="1">Uncharacterized protein</fullName>
    </submittedName>
</protein>
<comment type="caution">
    <text evidence="1">The sequence shown here is derived from an EMBL/GenBank/DDBJ whole genome shotgun (WGS) entry which is preliminary data.</text>
</comment>
<keyword evidence="2" id="KW-1185">Reference proteome</keyword>
<gene>
    <name evidence="1" type="ORF">PEVE_00026897</name>
</gene>
<name>A0ABN8SS59_9CNID</name>
<organism evidence="1 2">
    <name type="scientific">Porites evermanni</name>
    <dbReference type="NCBI Taxonomy" id="104178"/>
    <lineage>
        <taxon>Eukaryota</taxon>
        <taxon>Metazoa</taxon>
        <taxon>Cnidaria</taxon>
        <taxon>Anthozoa</taxon>
        <taxon>Hexacorallia</taxon>
        <taxon>Scleractinia</taxon>
        <taxon>Fungiina</taxon>
        <taxon>Poritidae</taxon>
        <taxon>Porites</taxon>
    </lineage>
</organism>
<proteinExistence type="predicted"/>
<reference evidence="1 2" key="1">
    <citation type="submission" date="2022-05" db="EMBL/GenBank/DDBJ databases">
        <authorList>
            <consortium name="Genoscope - CEA"/>
            <person name="William W."/>
        </authorList>
    </citation>
    <scope>NUCLEOTIDE SEQUENCE [LARGE SCALE GENOMIC DNA]</scope>
</reference>
<evidence type="ECO:0000313" key="1">
    <source>
        <dbReference type="EMBL" id="CAH3193982.1"/>
    </source>
</evidence>
<evidence type="ECO:0000313" key="2">
    <source>
        <dbReference type="Proteomes" id="UP001159427"/>
    </source>
</evidence>
<accession>A0ABN8SS59</accession>
<dbReference type="EMBL" id="CALNXI010003665">
    <property type="protein sequence ID" value="CAH3193982.1"/>
    <property type="molecule type" value="Genomic_DNA"/>
</dbReference>